<keyword evidence="3" id="KW-0050">Antiport</keyword>
<keyword evidence="10" id="KW-0739">Sodium transport</keyword>
<gene>
    <name evidence="13" type="ORF">HF526_09515</name>
</gene>
<evidence type="ECO:0000256" key="8">
    <source>
        <dbReference type="ARBA" id="ARBA00023065"/>
    </source>
</evidence>
<comment type="subcellular location">
    <subcellularLocation>
        <location evidence="1">Cell inner membrane</location>
        <topology evidence="1">Multi-pass membrane protein</topology>
    </subcellularLocation>
</comment>
<evidence type="ECO:0000256" key="9">
    <source>
        <dbReference type="ARBA" id="ARBA00023136"/>
    </source>
</evidence>
<comment type="caution">
    <text evidence="13">The sequence shown here is derived from an EMBL/GenBank/DDBJ whole genome shotgun (WGS) entry which is preliminary data.</text>
</comment>
<accession>A0ABX1SAP3</accession>
<feature type="region of interest" description="Disordered" evidence="11">
    <location>
        <begin position="1"/>
        <end position="25"/>
    </location>
</feature>
<organism evidence="13 14">
    <name type="scientific">Pseudonocardia acidicola</name>
    <dbReference type="NCBI Taxonomy" id="2724939"/>
    <lineage>
        <taxon>Bacteria</taxon>
        <taxon>Bacillati</taxon>
        <taxon>Actinomycetota</taxon>
        <taxon>Actinomycetes</taxon>
        <taxon>Pseudonocardiales</taxon>
        <taxon>Pseudonocardiaceae</taxon>
        <taxon>Pseudonocardia</taxon>
    </lineage>
</organism>
<keyword evidence="2" id="KW-0813">Transport</keyword>
<feature type="transmembrane region" description="Helical" evidence="12">
    <location>
        <begin position="50"/>
        <end position="70"/>
    </location>
</feature>
<keyword evidence="7" id="KW-0915">Sodium</keyword>
<proteinExistence type="predicted"/>
<feature type="transmembrane region" description="Helical" evidence="12">
    <location>
        <begin position="82"/>
        <end position="105"/>
    </location>
</feature>
<keyword evidence="8" id="KW-0406">Ion transport</keyword>
<evidence type="ECO:0000256" key="11">
    <source>
        <dbReference type="SAM" id="MobiDB-lite"/>
    </source>
</evidence>
<dbReference type="InterPro" id="IPR023171">
    <property type="entry name" value="Na/H_antiporter_dom_sf"/>
</dbReference>
<protein>
    <submittedName>
        <fullName evidence="13">Uncharacterized protein</fullName>
    </submittedName>
</protein>
<keyword evidence="6 12" id="KW-1133">Transmembrane helix</keyword>
<dbReference type="InterPro" id="IPR004670">
    <property type="entry name" value="NhaA"/>
</dbReference>
<sequence>MPDRWAAAHRRPDACGGTGRSARPVPGVGAVAGEPGPGPAEHFEHRFRPISAGVAVPIFAFFAAGVSVAAAGGSGAVLGDPVAPGVIAGLAAGEPVGVLGATWLVQRFTRAQLAEGLSWCDVLGLALLAGIGFTVSLLIGELAFGAGSERDDHVKIGVLLGSLLAALPATVVQVDDHPLEPLHVGAEQIDGVLRGRRELVTTSVQYRHGVDHRGEGRAELVADVAGEAGVATHPLLEGRRVPIERRRQRREVGVVVLGQPCLQVPGRDPPRGRGQVGQRAQRATARPPPEAETQQRAGGDPGDQHRAEETEVAVELEQREQLDIQRLSALNR</sequence>
<evidence type="ECO:0000256" key="3">
    <source>
        <dbReference type="ARBA" id="ARBA00022449"/>
    </source>
</evidence>
<dbReference type="EMBL" id="JAAXLA010000013">
    <property type="protein sequence ID" value="NMH97548.1"/>
    <property type="molecule type" value="Genomic_DNA"/>
</dbReference>
<evidence type="ECO:0000256" key="5">
    <source>
        <dbReference type="ARBA" id="ARBA00022692"/>
    </source>
</evidence>
<keyword evidence="4" id="KW-1003">Cell membrane</keyword>
<dbReference type="Pfam" id="PF06965">
    <property type="entry name" value="Na_H_antiport_1"/>
    <property type="match status" value="1"/>
</dbReference>
<keyword evidence="5 12" id="KW-0812">Transmembrane</keyword>
<feature type="transmembrane region" description="Helical" evidence="12">
    <location>
        <begin position="117"/>
        <end position="144"/>
    </location>
</feature>
<keyword evidence="14" id="KW-1185">Reference proteome</keyword>
<evidence type="ECO:0000313" key="13">
    <source>
        <dbReference type="EMBL" id="NMH97548.1"/>
    </source>
</evidence>
<evidence type="ECO:0000256" key="6">
    <source>
        <dbReference type="ARBA" id="ARBA00022989"/>
    </source>
</evidence>
<feature type="compositionally biased region" description="Low complexity" evidence="11">
    <location>
        <begin position="262"/>
        <end position="285"/>
    </location>
</feature>
<evidence type="ECO:0000313" key="14">
    <source>
        <dbReference type="Proteomes" id="UP000820669"/>
    </source>
</evidence>
<evidence type="ECO:0000256" key="4">
    <source>
        <dbReference type="ARBA" id="ARBA00022475"/>
    </source>
</evidence>
<evidence type="ECO:0000256" key="1">
    <source>
        <dbReference type="ARBA" id="ARBA00004429"/>
    </source>
</evidence>
<evidence type="ECO:0000256" key="7">
    <source>
        <dbReference type="ARBA" id="ARBA00023053"/>
    </source>
</evidence>
<keyword evidence="9 12" id="KW-0472">Membrane</keyword>
<dbReference type="Gene3D" id="1.20.1530.10">
    <property type="entry name" value="Na+/H+ antiporter like domain"/>
    <property type="match status" value="1"/>
</dbReference>
<evidence type="ECO:0000256" key="10">
    <source>
        <dbReference type="ARBA" id="ARBA00023201"/>
    </source>
</evidence>
<reference evidence="13 14" key="1">
    <citation type="submission" date="2020-04" db="EMBL/GenBank/DDBJ databases">
        <authorList>
            <person name="Klaysubun C."/>
            <person name="Duangmal K."/>
            <person name="Lipun K."/>
        </authorList>
    </citation>
    <scope>NUCLEOTIDE SEQUENCE [LARGE SCALE GENOMIC DNA]</scope>
    <source>
        <strain evidence="13 14">K10HN5</strain>
    </source>
</reference>
<evidence type="ECO:0000256" key="2">
    <source>
        <dbReference type="ARBA" id="ARBA00022448"/>
    </source>
</evidence>
<dbReference type="PANTHER" id="PTHR30341">
    <property type="entry name" value="SODIUM ION/PROTON ANTIPORTER NHAA-RELATED"/>
    <property type="match status" value="1"/>
</dbReference>
<dbReference type="Proteomes" id="UP000820669">
    <property type="component" value="Unassembled WGS sequence"/>
</dbReference>
<name>A0ABX1SAP3_9PSEU</name>
<dbReference type="PANTHER" id="PTHR30341:SF0">
    <property type="entry name" value="NA(+)_H(+) ANTIPORTER NHAA"/>
    <property type="match status" value="1"/>
</dbReference>
<feature type="region of interest" description="Disordered" evidence="11">
    <location>
        <begin position="262"/>
        <end position="317"/>
    </location>
</feature>
<evidence type="ECO:0000256" key="12">
    <source>
        <dbReference type="SAM" id="Phobius"/>
    </source>
</evidence>